<evidence type="ECO:0000256" key="1">
    <source>
        <dbReference type="SAM" id="MobiDB-lite"/>
    </source>
</evidence>
<proteinExistence type="predicted"/>
<feature type="compositionally biased region" description="Basic and acidic residues" evidence="1">
    <location>
        <begin position="156"/>
        <end position="172"/>
    </location>
</feature>
<evidence type="ECO:0000313" key="2">
    <source>
        <dbReference type="EMBL" id="CDJ34066.1"/>
    </source>
</evidence>
<sequence length="172" mass="16354">MPGVLLGIGPLDGGACGAPGHWAGDGDGYGEGLGLGAGCAGGGGGCGALGGGTSIRLPLVAGGTPLVDGGTGAGAVVECVGGATGSGGTSIRLPRCGGAPGGWLGVHLENELVDLSRVDAHMEDKVVGHEVVGRGRASGVPGRWLEGGWGAGEGTPSDRRLDADERGAEPGL</sequence>
<reference evidence="2" key="1">
    <citation type="submission" date="2013-10" db="EMBL/GenBank/DDBJ databases">
        <title>Genomic analysis of the causative agents of coccidiosis in chickens.</title>
        <authorList>
            <person name="Reid A.J."/>
            <person name="Blake D."/>
            <person name="Billington K."/>
            <person name="Browne H."/>
            <person name="Dunn M."/>
            <person name="Hung S."/>
            <person name="Kawahara F."/>
            <person name="Miranda-Saavedra D."/>
            <person name="Mourier T."/>
            <person name="Nagra H."/>
            <person name="Otto T.D."/>
            <person name="Rawlings N."/>
            <person name="Sanchez A."/>
            <person name="Sanders M."/>
            <person name="Subramaniam C."/>
            <person name="Tay Y."/>
            <person name="Dear P."/>
            <person name="Doerig C."/>
            <person name="Gruber A."/>
            <person name="Parkinson J."/>
            <person name="Shirley M."/>
            <person name="Wan K.L."/>
            <person name="Berriman M."/>
            <person name="Tomley F."/>
            <person name="Pain A."/>
        </authorList>
    </citation>
    <scope>NUCLEOTIDE SEQUENCE [LARGE SCALE GENOMIC DNA]</scope>
    <source>
        <strain evidence="2">Houghton</strain>
    </source>
</reference>
<dbReference type="AlphaFoldDB" id="U6KB93"/>
<dbReference type="GeneID" id="25376778"/>
<accession>U6KB93</accession>
<gene>
    <name evidence="2" type="ORF">EMH_0018550</name>
</gene>
<organism evidence="2 3">
    <name type="scientific">Eimeria mitis</name>
    <dbReference type="NCBI Taxonomy" id="44415"/>
    <lineage>
        <taxon>Eukaryota</taxon>
        <taxon>Sar</taxon>
        <taxon>Alveolata</taxon>
        <taxon>Apicomplexa</taxon>
        <taxon>Conoidasida</taxon>
        <taxon>Coccidia</taxon>
        <taxon>Eucoccidiorida</taxon>
        <taxon>Eimeriorina</taxon>
        <taxon>Eimeriidae</taxon>
        <taxon>Eimeria</taxon>
    </lineage>
</organism>
<dbReference type="Proteomes" id="UP000030744">
    <property type="component" value="Unassembled WGS sequence"/>
</dbReference>
<reference evidence="2" key="2">
    <citation type="submission" date="2013-10" db="EMBL/GenBank/DDBJ databases">
        <authorList>
            <person name="Aslett M."/>
        </authorList>
    </citation>
    <scope>NUCLEOTIDE SEQUENCE [LARGE SCALE GENOMIC DNA]</scope>
    <source>
        <strain evidence="2">Houghton</strain>
    </source>
</reference>
<dbReference type="RefSeq" id="XP_013356629.1">
    <property type="nucleotide sequence ID" value="XM_013501175.1"/>
</dbReference>
<feature type="region of interest" description="Disordered" evidence="1">
    <location>
        <begin position="143"/>
        <end position="172"/>
    </location>
</feature>
<dbReference type="EMBL" id="HG686062">
    <property type="protein sequence ID" value="CDJ34066.1"/>
    <property type="molecule type" value="Genomic_DNA"/>
</dbReference>
<dbReference type="VEuPathDB" id="ToxoDB:EMH_0018550"/>
<name>U6KB93_9EIME</name>
<keyword evidence="3" id="KW-1185">Reference proteome</keyword>
<evidence type="ECO:0000313" key="3">
    <source>
        <dbReference type="Proteomes" id="UP000030744"/>
    </source>
</evidence>
<protein>
    <submittedName>
        <fullName evidence="2">Uncharacterized protein</fullName>
    </submittedName>
</protein>